<dbReference type="Pfam" id="PF02466">
    <property type="entry name" value="Tim17"/>
    <property type="match status" value="1"/>
</dbReference>
<evidence type="ECO:0000313" key="7">
    <source>
        <dbReference type="EMBL" id="KFM24719.1"/>
    </source>
</evidence>
<proteinExistence type="predicted"/>
<accession>A0A087SG65</accession>
<dbReference type="EMBL" id="GDKF01000901">
    <property type="protein sequence ID" value="JAT77721.1"/>
    <property type="molecule type" value="Transcribed_RNA"/>
</dbReference>
<dbReference type="STRING" id="3075.A0A087SG65"/>
<dbReference type="GeneID" id="23615122"/>
<evidence type="ECO:0000313" key="9">
    <source>
        <dbReference type="Proteomes" id="UP000028924"/>
    </source>
</evidence>
<evidence type="ECO:0000256" key="4">
    <source>
        <dbReference type="ARBA" id="ARBA00023136"/>
    </source>
</evidence>
<dbReference type="OrthoDB" id="1913277at2759"/>
<dbReference type="eggNOG" id="KOG3225">
    <property type="taxonomic scope" value="Eukaryota"/>
</dbReference>
<dbReference type="EMBL" id="QOKY01000202">
    <property type="protein sequence ID" value="RMZ52966.1"/>
    <property type="molecule type" value="Genomic_DNA"/>
</dbReference>
<organism evidence="7 9">
    <name type="scientific">Auxenochlorella protothecoides</name>
    <name type="common">Green microalga</name>
    <name type="synonym">Chlorella protothecoides</name>
    <dbReference type="NCBI Taxonomy" id="3075"/>
    <lineage>
        <taxon>Eukaryota</taxon>
        <taxon>Viridiplantae</taxon>
        <taxon>Chlorophyta</taxon>
        <taxon>core chlorophytes</taxon>
        <taxon>Trebouxiophyceae</taxon>
        <taxon>Chlorellales</taxon>
        <taxon>Chlorellaceae</taxon>
        <taxon>Auxenochlorella</taxon>
    </lineage>
</organism>
<dbReference type="KEGG" id="apro:F751_3731"/>
<name>A0A087SG65_AUXPR</name>
<evidence type="ECO:0000256" key="2">
    <source>
        <dbReference type="ARBA" id="ARBA00022692"/>
    </source>
</evidence>
<evidence type="ECO:0000313" key="6">
    <source>
        <dbReference type="EMBL" id="JAT77721.1"/>
    </source>
</evidence>
<reference evidence="7 9" key="1">
    <citation type="journal article" date="2014" name="BMC Genomics">
        <title>Oil accumulation mechanisms of the oleaginous microalga Chlorella protothecoides revealed through its genome, transcriptomes, and proteomes.</title>
        <authorList>
            <person name="Gao C."/>
            <person name="Wang Y."/>
            <person name="Shen Y."/>
            <person name="Yan D."/>
            <person name="He X."/>
            <person name="Dai J."/>
            <person name="Wu Q."/>
        </authorList>
    </citation>
    <scope>NUCLEOTIDE SEQUENCE [LARGE SCALE GENOMIC DNA]</scope>
    <source>
        <strain evidence="7 9">0710</strain>
    </source>
</reference>
<feature type="transmembrane region" description="Helical" evidence="5">
    <location>
        <begin position="57"/>
        <end position="75"/>
    </location>
</feature>
<keyword evidence="2 5" id="KW-0812">Transmembrane</keyword>
<dbReference type="PANTHER" id="PTHR14110:SF18">
    <property type="entry name" value="OUTER ENVELOPE PORE PROTEIN 16-3, CHLOROPLASTIC_MITOCHONDRIAL"/>
    <property type="match status" value="1"/>
</dbReference>
<protein>
    <submittedName>
        <fullName evidence="7">Mitochondrial import inner membrane translocase subunit Tim22</fullName>
    </submittedName>
</protein>
<evidence type="ECO:0000256" key="5">
    <source>
        <dbReference type="SAM" id="Phobius"/>
    </source>
</evidence>
<evidence type="ECO:0000256" key="3">
    <source>
        <dbReference type="ARBA" id="ARBA00022989"/>
    </source>
</evidence>
<dbReference type="EMBL" id="KL662110">
    <property type="protein sequence ID" value="KFM24719.1"/>
    <property type="molecule type" value="Genomic_DNA"/>
</dbReference>
<evidence type="ECO:0000313" key="8">
    <source>
        <dbReference type="EMBL" id="RMZ52966.1"/>
    </source>
</evidence>
<dbReference type="GO" id="GO:0042721">
    <property type="term" value="C:TIM22 mitochondrial import inner membrane insertion complex"/>
    <property type="evidence" value="ECO:0007669"/>
    <property type="project" value="InterPro"/>
</dbReference>
<dbReference type="Proteomes" id="UP000279271">
    <property type="component" value="Unassembled WGS sequence"/>
</dbReference>
<dbReference type="Proteomes" id="UP000028924">
    <property type="component" value="Unassembled WGS sequence"/>
</dbReference>
<keyword evidence="9" id="KW-1185">Reference proteome</keyword>
<comment type="subcellular location">
    <subcellularLocation>
        <location evidence="1">Membrane</location>
        <topology evidence="1">Multi-pass membrane protein</topology>
    </subcellularLocation>
</comment>
<feature type="transmembrane region" description="Helical" evidence="5">
    <location>
        <begin position="12"/>
        <end position="37"/>
    </location>
</feature>
<keyword evidence="3 5" id="KW-1133">Transmembrane helix</keyword>
<dbReference type="GO" id="GO:0045039">
    <property type="term" value="P:protein insertion into mitochondrial inner membrane"/>
    <property type="evidence" value="ECO:0007669"/>
    <property type="project" value="InterPro"/>
</dbReference>
<reference evidence="10" key="3">
    <citation type="journal article" date="2018" name="Algal Res.">
        <title>Characterization of plant carbon substrate utilization by Auxenochlorella protothecoides.</title>
        <authorList>
            <person name="Vogler B.W."/>
            <person name="Starkenburg S.R."/>
            <person name="Sudasinghe N."/>
            <person name="Schambach J.Y."/>
            <person name="Rollin J.A."/>
            <person name="Pattathil S."/>
            <person name="Barry A.N."/>
        </authorList>
    </citation>
    <scope>NUCLEOTIDE SEQUENCE [LARGE SCALE GENOMIC DNA]</scope>
    <source>
        <strain evidence="10">UTEX 25</strain>
    </source>
</reference>
<reference evidence="6" key="2">
    <citation type="submission" date="2015-08" db="EMBL/GenBank/DDBJ databases">
        <authorList>
            <person name="Babu N.S."/>
            <person name="Beckwith C.J."/>
            <person name="Beseler K.G."/>
            <person name="Brison A."/>
            <person name="Carone J.V."/>
            <person name="Caskin T.P."/>
            <person name="Diamond M."/>
            <person name="Durham M.E."/>
            <person name="Foxe J.M."/>
            <person name="Go M."/>
            <person name="Henderson B.A."/>
            <person name="Jones I.B."/>
            <person name="McGettigan J.A."/>
            <person name="Micheletti S.J."/>
            <person name="Nasrallah M.E."/>
            <person name="Ortiz D."/>
            <person name="Piller C.R."/>
            <person name="Privatt S.R."/>
            <person name="Schneider S.L."/>
            <person name="Sharp S."/>
            <person name="Smith T.C."/>
            <person name="Stanton J.D."/>
            <person name="Ullery H.E."/>
            <person name="Wilson R.J."/>
            <person name="Serrano M.G."/>
            <person name="Buck G."/>
            <person name="Lee V."/>
            <person name="Wang Y."/>
            <person name="Carvalho R."/>
            <person name="Voegtly L."/>
            <person name="Shi R."/>
            <person name="Duckworth R."/>
            <person name="Johnson A."/>
            <person name="Loviza R."/>
            <person name="Walstead R."/>
            <person name="Shah Z."/>
            <person name="Kiflezghi M."/>
            <person name="Wade K."/>
            <person name="Ball S.L."/>
            <person name="Bradley K.W."/>
            <person name="Asai D.J."/>
            <person name="Bowman C.A."/>
            <person name="Russell D.A."/>
            <person name="Pope W.H."/>
            <person name="Jacobs-Sera D."/>
            <person name="Hendrix R.W."/>
            <person name="Hatfull G.F."/>
        </authorList>
    </citation>
    <scope>NUCLEOTIDE SEQUENCE</scope>
</reference>
<dbReference type="AlphaFoldDB" id="A0A087SG65"/>
<keyword evidence="4 5" id="KW-0472">Membrane</keyword>
<evidence type="ECO:0000256" key="1">
    <source>
        <dbReference type="ARBA" id="ARBA00004141"/>
    </source>
</evidence>
<evidence type="ECO:0000313" key="10">
    <source>
        <dbReference type="Proteomes" id="UP000279271"/>
    </source>
</evidence>
<reference evidence="8" key="4">
    <citation type="submission" date="2018-10" db="EMBL/GenBank/DDBJ databases">
        <authorList>
            <person name="Hovde B."/>
            <person name="Zhang X."/>
        </authorList>
    </citation>
    <scope>NUCLEOTIDE SEQUENCE [LARGE SCALE GENOMIC DNA]</scope>
    <source>
        <strain evidence="8">UTEX 25</strain>
    </source>
</reference>
<dbReference type="PANTHER" id="PTHR14110">
    <property type="entry name" value="MITOCHONDRIAL IMPORT INNER MEMBRANE TRANSLOCASE SUBUNIT TIM22"/>
    <property type="match status" value="1"/>
</dbReference>
<sequence>MSFPSDRPEDCATRIGMGVASGAVTGAFLGAVASNWGDIPLVLRNKPLPALLRTGNVMVNYGATLAVVGLTYSAVDCVAESLRGKQDWVNGSLAGLATGGVLGIRMGRIPVGIAAGAVLAFTSAMVDVSGQKLRSDGYVDDGATTGRTVYPYDA</sequence>
<dbReference type="InterPro" id="IPR039175">
    <property type="entry name" value="TIM22"/>
</dbReference>
<gene>
    <name evidence="8" type="ORF">APUTEX25_001085</name>
    <name evidence="7" type="ORF">F751_3731</name>
    <name evidence="6" type="ORF">g.19718</name>
</gene>
<reference evidence="8" key="5">
    <citation type="submission" date="2018-11" db="EMBL/GenBank/DDBJ databases">
        <title>Characterization of plant carbon substrate utilization by Auxenochlorella protothecoides.</title>
        <authorList>
            <person name="Vogler B.W."/>
            <person name="Starkenburg S.R."/>
            <person name="Sudasinghe N."/>
            <person name="Schambach J.Y."/>
            <person name="Rollin J.A."/>
            <person name="Pattathil S."/>
            <person name="Barry A.N."/>
        </authorList>
    </citation>
    <scope>NUCLEOTIDE SEQUENCE [LARGE SCALE GENOMIC DNA]</scope>
    <source>
        <strain evidence="8">UTEX 25</strain>
    </source>
</reference>
<dbReference type="RefSeq" id="XP_011397607.1">
    <property type="nucleotide sequence ID" value="XM_011399305.1"/>
</dbReference>